<dbReference type="EMBL" id="NCSJ02000331">
    <property type="protein sequence ID" value="RFU25465.1"/>
    <property type="molecule type" value="Genomic_DNA"/>
</dbReference>
<dbReference type="STRING" id="5539.A0A3E2GWB7"/>
<feature type="compositionally biased region" description="Basic and acidic residues" evidence="5">
    <location>
        <begin position="206"/>
        <end position="215"/>
    </location>
</feature>
<proteinExistence type="predicted"/>
<keyword evidence="4 6" id="KW-0472">Membrane</keyword>
<dbReference type="AlphaFoldDB" id="A0A3E2GWB7"/>
<name>A0A3E2GWB7_SCYLI</name>
<reference evidence="7 8" key="1">
    <citation type="submission" date="2018-05" db="EMBL/GenBank/DDBJ databases">
        <title>Draft genome sequence of Scytalidium lignicola DSM 105466, a ubiquitous saprotrophic fungus.</title>
        <authorList>
            <person name="Buettner E."/>
            <person name="Gebauer A.M."/>
            <person name="Hofrichter M."/>
            <person name="Liers C."/>
            <person name="Kellner H."/>
        </authorList>
    </citation>
    <scope>NUCLEOTIDE SEQUENCE [LARGE SCALE GENOMIC DNA]</scope>
    <source>
        <strain evidence="7 8">DSM 105466</strain>
    </source>
</reference>
<evidence type="ECO:0000256" key="5">
    <source>
        <dbReference type="SAM" id="MobiDB-lite"/>
    </source>
</evidence>
<dbReference type="OMA" id="TWDLYDN"/>
<dbReference type="InterPro" id="IPR051694">
    <property type="entry name" value="Immunoregulatory_rcpt-like"/>
</dbReference>
<gene>
    <name evidence="7" type="ORF">B7463_g10868</name>
</gene>
<keyword evidence="2 6" id="KW-0812">Transmembrane</keyword>
<feature type="region of interest" description="Disordered" evidence="5">
    <location>
        <begin position="121"/>
        <end position="162"/>
    </location>
</feature>
<feature type="compositionally biased region" description="Low complexity" evidence="5">
    <location>
        <begin position="121"/>
        <end position="147"/>
    </location>
</feature>
<sequence>MSLVSTSGFAIRRNGTCYSNEVDCGITVRPFRACCPAGASCPSAFNVDCCPSPANCTETLLKNPSCANKTWTLYDNEGFFCCDPSKIGYAASLTGSDGCAHPGFPPQGAKLLRIISAGQTPATSSASTTSSTVSSSSTVITPSPDSPANSTLPSETSNSAGHSNTGAIVGGVIGGFAAVVILLVLIGLFRKRKSKVQRQNLVGDDKPKIFEKDGTTRTPDINEASGESVRYELPDNREDGNVAELP</sequence>
<evidence type="ECO:0000313" key="8">
    <source>
        <dbReference type="Proteomes" id="UP000258309"/>
    </source>
</evidence>
<evidence type="ECO:0000256" key="1">
    <source>
        <dbReference type="ARBA" id="ARBA00004167"/>
    </source>
</evidence>
<accession>A0A3E2GWB7</accession>
<keyword evidence="3 6" id="KW-1133">Transmembrane helix</keyword>
<protein>
    <submittedName>
        <fullName evidence="7">Uncharacterized protein</fullName>
    </submittedName>
</protein>
<evidence type="ECO:0000256" key="4">
    <source>
        <dbReference type="ARBA" id="ARBA00023136"/>
    </source>
</evidence>
<dbReference type="GO" id="GO:0016020">
    <property type="term" value="C:membrane"/>
    <property type="evidence" value="ECO:0007669"/>
    <property type="project" value="UniProtKB-SubCell"/>
</dbReference>
<organism evidence="7 8">
    <name type="scientific">Scytalidium lignicola</name>
    <name type="common">Hyphomycete</name>
    <dbReference type="NCBI Taxonomy" id="5539"/>
    <lineage>
        <taxon>Eukaryota</taxon>
        <taxon>Fungi</taxon>
        <taxon>Dikarya</taxon>
        <taxon>Ascomycota</taxon>
        <taxon>Pezizomycotina</taxon>
        <taxon>Leotiomycetes</taxon>
        <taxon>Leotiomycetes incertae sedis</taxon>
        <taxon>Scytalidium</taxon>
    </lineage>
</organism>
<feature type="compositionally biased region" description="Basic and acidic residues" evidence="5">
    <location>
        <begin position="229"/>
        <end position="240"/>
    </location>
</feature>
<feature type="non-terminal residue" evidence="7">
    <location>
        <position position="246"/>
    </location>
</feature>
<feature type="non-terminal residue" evidence="7">
    <location>
        <position position="1"/>
    </location>
</feature>
<feature type="compositionally biased region" description="Polar residues" evidence="5">
    <location>
        <begin position="148"/>
        <end position="162"/>
    </location>
</feature>
<evidence type="ECO:0000313" key="7">
    <source>
        <dbReference type="EMBL" id="RFU25465.1"/>
    </source>
</evidence>
<dbReference type="OrthoDB" id="3539564at2759"/>
<feature type="region of interest" description="Disordered" evidence="5">
    <location>
        <begin position="206"/>
        <end position="246"/>
    </location>
</feature>
<dbReference type="PANTHER" id="PTHR15549">
    <property type="entry name" value="PAIRED IMMUNOGLOBULIN-LIKE TYPE 2 RECEPTOR"/>
    <property type="match status" value="1"/>
</dbReference>
<dbReference type="Proteomes" id="UP000258309">
    <property type="component" value="Unassembled WGS sequence"/>
</dbReference>
<comment type="caution">
    <text evidence="7">The sequence shown here is derived from an EMBL/GenBank/DDBJ whole genome shotgun (WGS) entry which is preliminary data.</text>
</comment>
<keyword evidence="8" id="KW-1185">Reference proteome</keyword>
<dbReference type="GO" id="GO:0071944">
    <property type="term" value="C:cell periphery"/>
    <property type="evidence" value="ECO:0007669"/>
    <property type="project" value="UniProtKB-ARBA"/>
</dbReference>
<evidence type="ECO:0000256" key="6">
    <source>
        <dbReference type="SAM" id="Phobius"/>
    </source>
</evidence>
<evidence type="ECO:0000256" key="2">
    <source>
        <dbReference type="ARBA" id="ARBA00022692"/>
    </source>
</evidence>
<evidence type="ECO:0000256" key="3">
    <source>
        <dbReference type="ARBA" id="ARBA00022989"/>
    </source>
</evidence>
<feature type="transmembrane region" description="Helical" evidence="6">
    <location>
        <begin position="167"/>
        <end position="189"/>
    </location>
</feature>
<comment type="subcellular location">
    <subcellularLocation>
        <location evidence="1">Membrane</location>
        <topology evidence="1">Single-pass membrane protein</topology>
    </subcellularLocation>
</comment>